<dbReference type="PROSITE" id="PS50068">
    <property type="entry name" value="LDLRA_2"/>
    <property type="match status" value="7"/>
</dbReference>
<feature type="compositionally biased region" description="Acidic residues" evidence="10">
    <location>
        <begin position="890"/>
        <end position="901"/>
    </location>
</feature>
<evidence type="ECO:0000256" key="7">
    <source>
        <dbReference type="ARBA" id="ARBA00023157"/>
    </source>
</evidence>
<evidence type="ECO:0000256" key="1">
    <source>
        <dbReference type="ARBA" id="ARBA00001656"/>
    </source>
</evidence>
<gene>
    <name evidence="12" type="ORF">GEV33_004380</name>
</gene>
<dbReference type="InterPro" id="IPR023415">
    <property type="entry name" value="LDLR_class-A_CS"/>
</dbReference>
<dbReference type="Proteomes" id="UP000719412">
    <property type="component" value="Unassembled WGS sequence"/>
</dbReference>
<evidence type="ECO:0000256" key="8">
    <source>
        <dbReference type="PROSITE-ProRule" id="PRU00124"/>
    </source>
</evidence>
<feature type="disulfide bond" evidence="8">
    <location>
        <begin position="836"/>
        <end position="851"/>
    </location>
</feature>
<dbReference type="CDD" id="cd00112">
    <property type="entry name" value="LDLa"/>
    <property type="match status" value="7"/>
</dbReference>
<keyword evidence="7 8" id="KW-1015">Disulfide bond</keyword>
<reference evidence="12" key="1">
    <citation type="journal article" date="2020" name="J Insects Food Feed">
        <title>The yellow mealworm (Tenebrio molitor) genome: a resource for the emerging insects as food and feed industry.</title>
        <authorList>
            <person name="Eriksson T."/>
            <person name="Andere A."/>
            <person name="Kelstrup H."/>
            <person name="Emery V."/>
            <person name="Picard C."/>
        </authorList>
    </citation>
    <scope>NUCLEOTIDE SEQUENCE</scope>
    <source>
        <strain evidence="12">Stoneville</strain>
        <tissue evidence="12">Whole head</tissue>
    </source>
</reference>
<dbReference type="PRINTS" id="PR00261">
    <property type="entry name" value="LDLRECEPTOR"/>
</dbReference>
<evidence type="ECO:0000256" key="6">
    <source>
        <dbReference type="ARBA" id="ARBA00022825"/>
    </source>
</evidence>
<keyword evidence="13" id="KW-1185">Reference proteome</keyword>
<dbReference type="SUPFAM" id="SSF57424">
    <property type="entry name" value="LDL receptor-like module"/>
    <property type="match status" value="6"/>
</dbReference>
<dbReference type="SUPFAM" id="SSF50494">
    <property type="entry name" value="Trypsin-like serine proteases"/>
    <property type="match status" value="2"/>
</dbReference>
<comment type="caution">
    <text evidence="8">Lacks conserved residue(s) required for the propagation of feature annotation.</text>
</comment>
<feature type="disulfide bond" evidence="8">
    <location>
        <begin position="1411"/>
        <end position="1423"/>
    </location>
</feature>
<feature type="disulfide bond" evidence="8">
    <location>
        <begin position="1014"/>
        <end position="1029"/>
    </location>
</feature>
<organism evidence="12 13">
    <name type="scientific">Tenebrio molitor</name>
    <name type="common">Yellow mealworm beetle</name>
    <dbReference type="NCBI Taxonomy" id="7067"/>
    <lineage>
        <taxon>Eukaryota</taxon>
        <taxon>Metazoa</taxon>
        <taxon>Ecdysozoa</taxon>
        <taxon>Arthropoda</taxon>
        <taxon>Hexapoda</taxon>
        <taxon>Insecta</taxon>
        <taxon>Pterygota</taxon>
        <taxon>Neoptera</taxon>
        <taxon>Endopterygota</taxon>
        <taxon>Coleoptera</taxon>
        <taxon>Polyphaga</taxon>
        <taxon>Cucujiformia</taxon>
        <taxon>Tenebrionidae</taxon>
        <taxon>Tenebrio</taxon>
    </lineage>
</organism>
<dbReference type="PROSITE" id="PS00134">
    <property type="entry name" value="TRYPSIN_HIS"/>
    <property type="match status" value="1"/>
</dbReference>
<dbReference type="InterPro" id="IPR036055">
    <property type="entry name" value="LDL_receptor-like_sf"/>
</dbReference>
<dbReference type="SMART" id="SM00192">
    <property type="entry name" value="LDLa"/>
    <property type="match status" value="8"/>
</dbReference>
<dbReference type="Gene3D" id="2.40.10.10">
    <property type="entry name" value="Trypsin-like serine proteases"/>
    <property type="match status" value="2"/>
</dbReference>
<evidence type="ECO:0000256" key="9">
    <source>
        <dbReference type="RuleBase" id="RU363034"/>
    </source>
</evidence>
<feature type="disulfide bond" evidence="8">
    <location>
        <begin position="1501"/>
        <end position="1516"/>
    </location>
</feature>
<evidence type="ECO:0000256" key="4">
    <source>
        <dbReference type="ARBA" id="ARBA00022670"/>
    </source>
</evidence>
<evidence type="ECO:0000313" key="12">
    <source>
        <dbReference type="EMBL" id="KAH0818411.1"/>
    </source>
</evidence>
<dbReference type="InterPro" id="IPR043504">
    <property type="entry name" value="Peptidase_S1_PA_chymotrypsin"/>
</dbReference>
<evidence type="ECO:0000256" key="10">
    <source>
        <dbReference type="SAM" id="MobiDB-lite"/>
    </source>
</evidence>
<dbReference type="PROSITE" id="PS50240">
    <property type="entry name" value="TRYPSIN_DOM"/>
    <property type="match status" value="1"/>
</dbReference>
<feature type="disulfide bond" evidence="8">
    <location>
        <begin position="1363"/>
        <end position="1381"/>
    </location>
</feature>
<dbReference type="InterPro" id="IPR033116">
    <property type="entry name" value="TRYPSIN_SER"/>
</dbReference>
<dbReference type="Gene3D" id="2.40.128.620">
    <property type="match status" value="1"/>
</dbReference>
<feature type="region of interest" description="Disordered" evidence="10">
    <location>
        <begin position="888"/>
        <end position="917"/>
    </location>
</feature>
<feature type="domain" description="Peptidase S1" evidence="11">
    <location>
        <begin position="570"/>
        <end position="806"/>
    </location>
</feature>
<reference evidence="12" key="2">
    <citation type="submission" date="2021-08" db="EMBL/GenBank/DDBJ databases">
        <authorList>
            <person name="Eriksson T."/>
        </authorList>
    </citation>
    <scope>NUCLEOTIDE SEQUENCE</scope>
    <source>
        <strain evidence="12">Stoneville</strain>
        <tissue evidence="12">Whole head</tissue>
    </source>
</reference>
<dbReference type="InterPro" id="IPR001254">
    <property type="entry name" value="Trypsin_dom"/>
</dbReference>
<evidence type="ECO:0000259" key="11">
    <source>
        <dbReference type="PROSITE" id="PS50240"/>
    </source>
</evidence>
<dbReference type="Gene3D" id="4.10.400.10">
    <property type="entry name" value="Low-density Lipoprotein Receptor"/>
    <property type="match status" value="5"/>
</dbReference>
<name>A0A8J6HQY2_TENMO</name>
<dbReference type="PROSITE" id="PS01209">
    <property type="entry name" value="LDLRA_1"/>
    <property type="match status" value="1"/>
</dbReference>
<feature type="disulfide bond" evidence="8">
    <location>
        <begin position="376"/>
        <end position="391"/>
    </location>
</feature>
<dbReference type="EC" id="3.4.21.10" evidence="2"/>
<proteinExistence type="predicted"/>
<accession>A0A8J6HQY2</accession>
<dbReference type="Pfam" id="PF00089">
    <property type="entry name" value="Trypsin"/>
    <property type="match status" value="1"/>
</dbReference>
<evidence type="ECO:0000256" key="3">
    <source>
        <dbReference type="ARBA" id="ARBA00017161"/>
    </source>
</evidence>
<feature type="disulfide bond" evidence="8">
    <location>
        <begin position="1418"/>
        <end position="1436"/>
    </location>
</feature>
<dbReference type="FunFam" id="2.40.10.10:FF:000003">
    <property type="entry name" value="Transmembrane serine protease 3"/>
    <property type="match status" value="1"/>
</dbReference>
<dbReference type="InterPro" id="IPR002172">
    <property type="entry name" value="LDrepeatLR_classA_rpt"/>
</dbReference>
<dbReference type="CDD" id="cd00190">
    <property type="entry name" value="Tryp_SPc"/>
    <property type="match status" value="1"/>
</dbReference>
<evidence type="ECO:0000313" key="13">
    <source>
        <dbReference type="Proteomes" id="UP000719412"/>
    </source>
</evidence>
<keyword evidence="6 9" id="KW-0720">Serine protease</keyword>
<evidence type="ECO:0000256" key="5">
    <source>
        <dbReference type="ARBA" id="ARBA00022801"/>
    </source>
</evidence>
<dbReference type="PANTHER" id="PTHR24252:SF8">
    <property type="entry name" value="ACROSIN"/>
    <property type="match status" value="1"/>
</dbReference>
<keyword evidence="5 9" id="KW-0378">Hydrolase</keyword>
<comment type="caution">
    <text evidence="12">The sequence shown here is derived from an EMBL/GenBank/DDBJ whole genome shotgun (WGS) entry which is preliminary data.</text>
</comment>
<dbReference type="Pfam" id="PF00057">
    <property type="entry name" value="Ldl_recept_a"/>
    <property type="match status" value="5"/>
</dbReference>
<dbReference type="Pfam" id="PF09342">
    <property type="entry name" value="DUF1986"/>
    <property type="match status" value="1"/>
</dbReference>
<sequence length="1653" mass="185461">MKRQNYDRGTVDYQNQFYDPEYYYDKEIYNFDNDLDQPVYDYQQNAFEAYPSENQQRVDNNYYNYHDYRYDYQEQYNQGETNNNNFDPSANLRSEKQFFETLPHVNVDTKEKLSASQDLVPSNTNPVTNFDPIVAETQPWTSSTILPKTCPDDNCPTVINATTKIGNVADLNAQPGKLIIAINDTSIRLTSKSMTSARISQNNDLVMKSTIEVPTPNQNKPVNPCFYPFPSPFAPPYRASSGYDTNPLYSMVPMNPPNIQHQPLYIINPPIYPYIPMQYQSYNSYPRAPVANRNSIQVTGPGGQYYVCNPVSLPNNAGGLQGVEIRRSSEAFNLQDLVESAPKSLKSNNTREAMDCPIGTHGCADGSKCIHNRQLCDNEVNCNDASDEMDCSCKDRVGEIRWCDGYLDCPNGEDEEGCFAKDEEDCSILTDHLGHHSFYKVSNAAGFLHRNFKGKWYPTCFGVDLFSLEVCRTEAGPTEIMPKTHLVPYNDNYFGQFLDISPSNGITLTNTCMRNSAAFVECPPLYCGVRLTITNPFRTSEVDTSAEVLLNRMQRVSKSRVAEIVGGSRVVGGKPSQPTAWPWVVSIYKNGVFHCGGVLINDIWILTAAHCVDKFWFFYYEVQAGILRRYSYSPMEQNRWAVTAIPHENYDKKSLKNDIAIMKLSKPVRFNRYVRPICLPSEATAGEDFLHGPKPNTICTTVGWGATVEHGADPDHLREVEIPILPHCKHTEDTEGDEICAGLLEGGRDACQGDSGGPLMCQNIKNRNQWYLAGIVSHGEGCARPNEPGVYTRVSKYIGWISENMNGKAVGRFPLQKCPGFICTGTKRCLPKKRRCDKIVDCLFGDDEVNCWQSRQQSTLFRSEVVGSSRRIFNDFLDLLDFDKSSEENNSVEDEEVEDDTSTSTQSQNITSDANDLSKEENKDEIVVTNFTCTYLLQTILFDKKCDRIVDCEDGTDESECSCVDYLRRYHKEAICDGITDCKDMSDEVECVKCLPDQHLCRISQKCIPLEKRCDGRAACINGEDEWDCVALTDGRTLVFDSDLRPKQSMKGIITINRFGVWRPLCTNASVDNAASIAANVCNLLGFEEYTAFHKLYVADKPLNVTIDGFDRYHSSLDELPVCGGLFVGCLNVSLADNIHELHPDNITSQVELYTLPWNAVIYSDGKFRCTGTILNSRWIIVANTCFRKIKNTYVAALVGKGKAHLDVEGPHEQILIIENYAPVEGSEAVVLRTREKINFNRYVKSTQTTAKSVLIKELCVATSFYDEKSKFVILRSTKECTTGFRCFKAPEDSCKKVAEPWSGVITCNSRAGWYPAAIFTNISDVCDFSNHEFANLNQIKIALAMGNDVQAIYSQECDGFRCILGKCIERKQTCNGFPDCRAGEDEDMDMCTKSRSECHLRSNCTNFSFCSWSELKCSDGDCVPKTSFCDTINDCEDKSDEPAECSCGTYLEIAHPEKICDGTVNCMDRSDENPKKCGCKFLTNVTCGRTKLCISQEMVCDGFEDCPGGEDESRCYSFKTNLASISSGEVMKRTAGVWHSGCFARNHTMSELEEICERLGFAGGSARQLIPPEDTNNVATNPVMDRFDIVWIRRGEGSELKLQLRTGNEPYSVLGVLGGHRPEKPLSDQGQECCCVFCKKYTLSTPRLLPVP</sequence>
<evidence type="ECO:0000256" key="2">
    <source>
        <dbReference type="ARBA" id="ARBA00012050"/>
    </source>
</evidence>
<dbReference type="EMBL" id="JABDTM020017742">
    <property type="protein sequence ID" value="KAH0818411.1"/>
    <property type="molecule type" value="Genomic_DNA"/>
</dbReference>
<dbReference type="InterPro" id="IPR009003">
    <property type="entry name" value="Peptidase_S1_PA"/>
</dbReference>
<dbReference type="GO" id="GO:0006508">
    <property type="term" value="P:proteolysis"/>
    <property type="evidence" value="ECO:0007669"/>
    <property type="project" value="UniProtKB-KW"/>
</dbReference>
<dbReference type="GO" id="GO:0004252">
    <property type="term" value="F:serine-type endopeptidase activity"/>
    <property type="evidence" value="ECO:0007669"/>
    <property type="project" value="InterPro"/>
</dbReference>
<comment type="catalytic activity">
    <reaction evidence="1">
        <text>Preferential cleavage: Arg-|-Xaa, Lys-|-Xaa.</text>
        <dbReference type="EC" id="3.4.21.10"/>
    </reaction>
</comment>
<dbReference type="InterPro" id="IPR015420">
    <property type="entry name" value="Peptidase_S1A_nudel"/>
</dbReference>
<dbReference type="InterPro" id="IPR018114">
    <property type="entry name" value="TRYPSIN_HIS"/>
</dbReference>
<dbReference type="SMART" id="SM00020">
    <property type="entry name" value="Tryp_SPc"/>
    <property type="match status" value="1"/>
</dbReference>
<protein>
    <recommendedName>
        <fullName evidence="3">Acrosin</fullName>
        <ecNumber evidence="2">3.4.21.10</ecNumber>
    </recommendedName>
</protein>
<keyword evidence="4 9" id="KW-0645">Protease</keyword>
<feature type="disulfide bond" evidence="8">
    <location>
        <begin position="976"/>
        <end position="991"/>
    </location>
</feature>
<dbReference type="PROSITE" id="PS00135">
    <property type="entry name" value="TRYPSIN_SER"/>
    <property type="match status" value="1"/>
</dbReference>
<dbReference type="PANTHER" id="PTHR24252">
    <property type="entry name" value="ACROSIN-RELATED"/>
    <property type="match status" value="1"/>
</dbReference>